<dbReference type="Gene3D" id="1.10.287.2900">
    <property type="match status" value="1"/>
</dbReference>
<dbReference type="GO" id="GO:0005758">
    <property type="term" value="C:mitochondrial intermembrane space"/>
    <property type="evidence" value="ECO:0007669"/>
    <property type="project" value="UniProtKB-SubCell"/>
</dbReference>
<name>A0AAJ7TM30_PETMA</name>
<keyword evidence="4" id="KW-0560">Oxidoreductase</keyword>
<keyword evidence="8" id="KW-0676">Redox-active center</keyword>
<keyword evidence="7" id="KW-1015">Disulfide bond</keyword>
<evidence type="ECO:0000256" key="2">
    <source>
        <dbReference type="ARBA" id="ARBA00022448"/>
    </source>
</evidence>
<organism evidence="10 11">
    <name type="scientific">Petromyzon marinus</name>
    <name type="common">Sea lamprey</name>
    <dbReference type="NCBI Taxonomy" id="7757"/>
    <lineage>
        <taxon>Eukaryota</taxon>
        <taxon>Metazoa</taxon>
        <taxon>Chordata</taxon>
        <taxon>Craniata</taxon>
        <taxon>Vertebrata</taxon>
        <taxon>Cyclostomata</taxon>
        <taxon>Hyperoartia</taxon>
        <taxon>Petromyzontiformes</taxon>
        <taxon>Petromyzontidae</taxon>
        <taxon>Petromyzon</taxon>
    </lineage>
</organism>
<dbReference type="CTD" id="131474"/>
<keyword evidence="10" id="KW-1185">Reference proteome</keyword>
<gene>
    <name evidence="11" type="primary">CHCHD4</name>
</gene>
<evidence type="ECO:0000256" key="9">
    <source>
        <dbReference type="SAM" id="MobiDB-lite"/>
    </source>
</evidence>
<evidence type="ECO:0000256" key="7">
    <source>
        <dbReference type="ARBA" id="ARBA00023157"/>
    </source>
</evidence>
<evidence type="ECO:0000313" key="11">
    <source>
        <dbReference type="RefSeq" id="XP_032819346.1"/>
    </source>
</evidence>
<dbReference type="PANTHER" id="PTHR21622:SF0">
    <property type="entry name" value="COILED-COIL-HELIX-COILED-COIL-HELIX DOMAIN CONTAINING 4"/>
    <property type="match status" value="1"/>
</dbReference>
<evidence type="ECO:0000256" key="4">
    <source>
        <dbReference type="ARBA" id="ARBA00023002"/>
    </source>
</evidence>
<feature type="compositionally biased region" description="Basic and acidic residues" evidence="9">
    <location>
        <begin position="1"/>
        <end position="30"/>
    </location>
</feature>
<feature type="region of interest" description="Disordered" evidence="9">
    <location>
        <begin position="1"/>
        <end position="39"/>
    </location>
</feature>
<feature type="compositionally biased region" description="Low complexity" evidence="9">
    <location>
        <begin position="163"/>
        <end position="178"/>
    </location>
</feature>
<keyword evidence="2" id="KW-0813">Transport</keyword>
<keyword evidence="6" id="KW-0496">Mitochondrion</keyword>
<protein>
    <submittedName>
        <fullName evidence="11">Mitochondrial intermembrane space import and assembly protein 40</fullName>
    </submittedName>
</protein>
<evidence type="ECO:0000256" key="6">
    <source>
        <dbReference type="ARBA" id="ARBA00023128"/>
    </source>
</evidence>
<dbReference type="Proteomes" id="UP001318040">
    <property type="component" value="Chromosome 30"/>
</dbReference>
<dbReference type="KEGG" id="pmrn:116947566"/>
<dbReference type="FunFam" id="1.10.287.2900:FF:000001">
    <property type="entry name" value="mitochondrial intermembrane space import and assembly protein 40"/>
    <property type="match status" value="1"/>
</dbReference>
<evidence type="ECO:0000256" key="8">
    <source>
        <dbReference type="ARBA" id="ARBA00023284"/>
    </source>
</evidence>
<comment type="subcellular location">
    <subcellularLocation>
        <location evidence="1">Mitochondrion intermembrane space</location>
    </subcellularLocation>
</comment>
<feature type="region of interest" description="Disordered" evidence="9">
    <location>
        <begin position="103"/>
        <end position="178"/>
    </location>
</feature>
<reference evidence="11" key="1">
    <citation type="submission" date="2025-08" db="UniProtKB">
        <authorList>
            <consortium name="RefSeq"/>
        </authorList>
    </citation>
    <scope>IDENTIFICATION</scope>
    <source>
        <tissue evidence="11">Sperm</tissue>
    </source>
</reference>
<dbReference type="GO" id="GO:0015035">
    <property type="term" value="F:protein-disulfide reductase activity"/>
    <property type="evidence" value="ECO:0007669"/>
    <property type="project" value="InterPro"/>
</dbReference>
<dbReference type="InterPro" id="IPR039289">
    <property type="entry name" value="CHCHD4"/>
</dbReference>
<evidence type="ECO:0000313" key="10">
    <source>
        <dbReference type="Proteomes" id="UP001318040"/>
    </source>
</evidence>
<sequence>MSYCRQEGKDRVIFVTKEDHEEPSQAKLKEDEPDPYDEQGLILPSGEINWNCPCLGGMASGPCGDAFKSAFSCFHNSKEEMRGADCIDHFRDMQECMQRYPEIYPQDDDPTTALTNDDLDIPVAPEGSADRHENAPEGGQGGEPATSESPAMSEVSESGHGEVAAATVTDRATTVGQS</sequence>
<dbReference type="GeneID" id="116947566"/>
<dbReference type="GO" id="GO:0045041">
    <property type="term" value="P:protein import into mitochondrial intermembrane space"/>
    <property type="evidence" value="ECO:0007669"/>
    <property type="project" value="InterPro"/>
</dbReference>
<accession>A0AAJ7TM30</accession>
<dbReference type="GO" id="GO:0033108">
    <property type="term" value="P:mitochondrial respiratory chain complex assembly"/>
    <property type="evidence" value="ECO:0007669"/>
    <property type="project" value="UniProtKB-ARBA"/>
</dbReference>
<dbReference type="AlphaFoldDB" id="A0AAJ7TM30"/>
<keyword evidence="3" id="KW-0653">Protein transport</keyword>
<evidence type="ECO:0000256" key="5">
    <source>
        <dbReference type="ARBA" id="ARBA00023010"/>
    </source>
</evidence>
<evidence type="ECO:0000256" key="3">
    <source>
        <dbReference type="ARBA" id="ARBA00022927"/>
    </source>
</evidence>
<keyword evidence="5" id="KW-0811">Translocation</keyword>
<evidence type="ECO:0000256" key="1">
    <source>
        <dbReference type="ARBA" id="ARBA00004569"/>
    </source>
</evidence>
<dbReference type="RefSeq" id="XP_032819346.1">
    <property type="nucleotide sequence ID" value="XM_032963455.1"/>
</dbReference>
<proteinExistence type="predicted"/>
<dbReference type="PROSITE" id="PS51808">
    <property type="entry name" value="CHCH"/>
    <property type="match status" value="1"/>
</dbReference>
<dbReference type="PANTHER" id="PTHR21622">
    <property type="entry name" value="COILED-COIL-HELIX-COILED-COIL-HELIX DOMAIN CONTAINING 4"/>
    <property type="match status" value="1"/>
</dbReference>